<evidence type="ECO:0000256" key="1">
    <source>
        <dbReference type="ARBA" id="ARBA00004496"/>
    </source>
</evidence>
<evidence type="ECO:0000256" key="2">
    <source>
        <dbReference type="ARBA" id="ARBA00022490"/>
    </source>
</evidence>
<dbReference type="Proteomes" id="UP001642464">
    <property type="component" value="Unassembled WGS sequence"/>
</dbReference>
<evidence type="ECO:0000256" key="3">
    <source>
        <dbReference type="ARBA" id="ARBA00022723"/>
    </source>
</evidence>
<dbReference type="Pfam" id="PF20173">
    <property type="entry name" value="ZnF_RZ-type"/>
    <property type="match status" value="1"/>
</dbReference>
<dbReference type="PROSITE" id="PS51981">
    <property type="entry name" value="ZF_RZ"/>
    <property type="match status" value="1"/>
</dbReference>
<feature type="domain" description="RZ-type" evidence="8">
    <location>
        <begin position="1404"/>
        <end position="1489"/>
    </location>
</feature>
<feature type="region of interest" description="Disordered" evidence="7">
    <location>
        <begin position="2357"/>
        <end position="2386"/>
    </location>
</feature>
<reference evidence="9 10" key="1">
    <citation type="submission" date="2024-02" db="EMBL/GenBank/DDBJ databases">
        <authorList>
            <person name="Chen Y."/>
            <person name="Shah S."/>
            <person name="Dougan E. K."/>
            <person name="Thang M."/>
            <person name="Chan C."/>
        </authorList>
    </citation>
    <scope>NUCLEOTIDE SEQUENCE [LARGE SCALE GENOMIC DNA]</scope>
</reference>
<keyword evidence="5" id="KW-0862">Zinc</keyword>
<sequence length="2403" mass="265953">MDIAKLLLENFVAPPVTKMVFGDDESQCLRRVATTMTTEYNTIILPLKSFVFIDYNTLKQFLELRPLYLLQVIGSACQCAGIMINDINEEQLKWLPTLTSNVREKTEHVELLTTFDSMLSVKDWAQAWSSALKSCKTTADLVATLRKQLPTTPEDTTSERAQAAAVKFHMEPMSNCLANDVCVPAWATRVVSRNDQAFFHTTSIDVKIIIFKTGKEDLQFDVKYLGQADDKGDVKPSFFPLLEKILSSHADHVIRPVSVQCLVPVADIDSKVTRDVEDQKKSLEKTLRSSIATAVKQKSRAVKAKKAASSGGDGDETASAASKQVKFVFETLGLEIPKENNEQTEALQRLLDQETTYDTLVQQAVDAIKAPTKLPLTRVQGDDDRSKQNRSKLLQAALAQAQASNSDESSSSSLLLRFLGSQYHMETIMLSPLMIGDPINREREFVKMVHKQKAVEVISPLSRFCKRIWFLDKMGWPDGVLQNEAESELADLEISGDWSLAVAPWGKTDPKLDHGAHWRMDVANDIQLLRRTGPFQLALLSRLRRDDKILPAMKAVWLHSLSSSCPTEESVEHDLQRVHWRPVAESLLNQVLSCGTQHQDCEPMTSQLHACDRRSLLMPGSVAVMQIMLPQLQRKDRLPEKDFTEVLLDETIRLSAVLRRCLPGALWQALKAAGNPEAFGAANDVISLLGHDVIIEMTSRACASLHEGEGLGQATFESVRGHLEVLIQALICNLAAQATDVGDSDEQESPSGEDPHVLRALLPAVAAVLLLPVSQQVAALEKQFPTARSWVEYLEPLLHPFPVDRTWNTFFEHGIRAALHLHASDLEESLCLSESLQLLRQLSVAIEDFIIALGCSDACLVRVAAISHMLSHGISPEQAVNIWTFMRNNSEKHVLSALAGLVEGVPDIDIIIPLVGVSYALQLLSEESKADPSALQACLMLMRQAIHRPGSSFQELHRLKTYLQQVSICVMEHLVPRVRVSSFSSWSEAEQVSTEILGSFHSLMEDQNAELGTSAPLMQLLESLLPSRAEGVGWDIPLVGLLASTLSLTSQLGLVVSQLVSQSLKQKFGNSSRQALRMLEESFAKALRTLQDKASQKAQVFIALVLTTELVVHSVDLVEAAVEDEMFEQRLDSVLNLFVEALDMQLNGSVPEDAGVAFCTNDGRDLSVDQIPTAFASLYVVAATRRHERPLPTNTAVKHLLEVVALKAGGGESTLHRFLESCRAEVVTFSNALGLSMLLPDQDTHEIKVTVNCLNDVGLEDQFCSEEAVQRFQVLCSEQSNNFRALLQTMRAVGEVVCMQCSSEDEEALDRAGRVARGLPNILGPAAELLRLKADQEADWNIDFMNLDAEHAWKASIFAHLVCFHGAAHTSANQRQDVPPAVKPFTAFNHIDEQILNSVFWPGLPDDWWQALRHAGLHKHLLPATGNIVWAQCRCGYRYCYAECGAPVSTAKCPSPEGEGSCTLMIGGKNHEFEPHQKLIAVVVTQAPHGDGWPPVYPSMKNKFPEAFCPPLPSPGLFSLTADFQTSVKAEDRAAVSHSLKTETVRQNWNQPLGKPPDPSSGLHPVTFRVLHLLIHASALVGIEMEWVQERENIVQLLQEHLRTVARMNSVRNANDTVWYFMANVEADLAALAKLLNGTLEVATLFVHAVLHRLGSLQPHEQPNADSLTTHDARTAYEAWFHESVVEPILGKKSSAGDLPLPGVHALRRQAGQGTDPNKFLTTDLLARRGLPADAWVKMREEVRAALLVHILRPSVTVSTEDTFEELVAASMGGERFVILRWLMGGVEEDRISWSILPDLFRAASLAWILPFMQLVRDKEGGKITMRIARTTTIREWLESREGHERHQAWIAFRNFEAAWNAALASDRLRDGCGVIRLPKVTLESPLSLACPIADPEKPQHGDIPVGNQADRPEHIAALGLHHLAVSHNKLVAQINAYLDPQNATSAHVRARLHSSARLCKPGGQCKPAADMAYEQTVQLVQHAAITDLFVFPSQLEDACTVDDDADPHDPRTFRLDYKISTFCQGFFQLPWSADPPPRGEHDFEDHKDLHRDIDAFPYRLFHGSVDVRILNRLKGSRVVQQVSLGEALGVQKAEGLEVSFFRDTSHALEVSKITGDLIALLLGVNSTHAFRSDMTLKEFVEVFTLVDQAPHRDRKCENHPDALMRIADLPDIATVPLNALVALHLLSRDMLAMTRGVSIKTLDTGDEYTASLELPNSLGDVLEKLKGTCPQILAVVCRLVARTVYLASDLPLAIPDLEKPQEAPRLCTLVTEMDVLDELDEVRGKVEEGEELLEVPVPLELEYWNDWNKGHVMAALKLYRSVWSQIREPYLVPPKPALVASTDPAVAGGMAKGLVQSGWRPPQAGRGAGPRKARRFSAQNKDSSQPEGLFLIIRIQLPGKVQ</sequence>
<dbReference type="PANTHER" id="PTHR22605:SF1">
    <property type="entry name" value="RZ-TYPE DOMAIN-CONTAINING PROTEIN"/>
    <property type="match status" value="1"/>
</dbReference>
<protein>
    <recommendedName>
        <fullName evidence="8">RZ-type domain-containing protein</fullName>
    </recommendedName>
</protein>
<evidence type="ECO:0000313" key="10">
    <source>
        <dbReference type="Proteomes" id="UP001642464"/>
    </source>
</evidence>
<keyword evidence="4" id="KW-0863">Zinc-finger</keyword>
<dbReference type="EMBL" id="CAXAMM010013558">
    <property type="protein sequence ID" value="CAK9031664.1"/>
    <property type="molecule type" value="Genomic_DNA"/>
</dbReference>
<evidence type="ECO:0000256" key="5">
    <source>
        <dbReference type="ARBA" id="ARBA00022833"/>
    </source>
</evidence>
<evidence type="ECO:0000256" key="7">
    <source>
        <dbReference type="SAM" id="MobiDB-lite"/>
    </source>
</evidence>
<evidence type="ECO:0000259" key="8">
    <source>
        <dbReference type="PROSITE" id="PS51981"/>
    </source>
</evidence>
<comment type="subcellular location">
    <subcellularLocation>
        <location evidence="1">Cytoplasm</location>
    </subcellularLocation>
</comment>
<proteinExistence type="predicted"/>
<keyword evidence="10" id="KW-1185">Reference proteome</keyword>
<evidence type="ECO:0000313" key="9">
    <source>
        <dbReference type="EMBL" id="CAK9031664.1"/>
    </source>
</evidence>
<keyword evidence="2" id="KW-0963">Cytoplasm</keyword>
<gene>
    <name evidence="9" type="ORF">SCF082_LOCUS19734</name>
</gene>
<name>A0ABP0KXV6_9DINO</name>
<evidence type="ECO:0000256" key="6">
    <source>
        <dbReference type="ARBA" id="ARBA00022859"/>
    </source>
</evidence>
<dbReference type="InterPro" id="IPR046439">
    <property type="entry name" value="ZF_RZ_dom"/>
</dbReference>
<dbReference type="PANTHER" id="PTHR22605">
    <property type="entry name" value="RZ-TYPE DOMAIN-CONTAINING PROTEIN"/>
    <property type="match status" value="1"/>
</dbReference>
<keyword evidence="6" id="KW-0391">Immunity</keyword>
<accession>A0ABP0KXV6</accession>
<organism evidence="9 10">
    <name type="scientific">Durusdinium trenchii</name>
    <dbReference type="NCBI Taxonomy" id="1381693"/>
    <lineage>
        <taxon>Eukaryota</taxon>
        <taxon>Sar</taxon>
        <taxon>Alveolata</taxon>
        <taxon>Dinophyceae</taxon>
        <taxon>Suessiales</taxon>
        <taxon>Symbiodiniaceae</taxon>
        <taxon>Durusdinium</taxon>
    </lineage>
</organism>
<keyword evidence="3" id="KW-0479">Metal-binding</keyword>
<dbReference type="InterPro" id="IPR031248">
    <property type="entry name" value="RNF213"/>
</dbReference>
<comment type="caution">
    <text evidence="9">The sequence shown here is derived from an EMBL/GenBank/DDBJ whole genome shotgun (WGS) entry which is preliminary data.</text>
</comment>
<evidence type="ECO:0000256" key="4">
    <source>
        <dbReference type="ARBA" id="ARBA00022771"/>
    </source>
</evidence>